<dbReference type="Proteomes" id="UP000000759">
    <property type="component" value="Chromosome 2"/>
</dbReference>
<dbReference type="HOGENOM" id="CLU_641746_0_0_1"/>
<accession>B7FS07</accession>
<organism evidence="1 2">
    <name type="scientific">Phaeodactylum tricornutum (strain CCAP 1055/1)</name>
    <dbReference type="NCBI Taxonomy" id="556484"/>
    <lineage>
        <taxon>Eukaryota</taxon>
        <taxon>Sar</taxon>
        <taxon>Stramenopiles</taxon>
        <taxon>Ochrophyta</taxon>
        <taxon>Bacillariophyta</taxon>
        <taxon>Bacillariophyceae</taxon>
        <taxon>Bacillariophycidae</taxon>
        <taxon>Naviculales</taxon>
        <taxon>Phaeodactylaceae</taxon>
        <taxon>Phaeodactylum</taxon>
    </lineage>
</organism>
<proteinExistence type="predicted"/>
<dbReference type="KEGG" id="pti:PHATRDRAFT_43366"/>
<dbReference type="InParanoid" id="B7FS07"/>
<dbReference type="RefSeq" id="XP_002177895.1">
    <property type="nucleotide sequence ID" value="XM_002177859.1"/>
</dbReference>
<keyword evidence="2" id="KW-1185">Reference proteome</keyword>
<reference evidence="1 2" key="1">
    <citation type="journal article" date="2008" name="Nature">
        <title>The Phaeodactylum genome reveals the evolutionary history of diatom genomes.</title>
        <authorList>
            <person name="Bowler C."/>
            <person name="Allen A.E."/>
            <person name="Badger J.H."/>
            <person name="Grimwood J."/>
            <person name="Jabbari K."/>
            <person name="Kuo A."/>
            <person name="Maheswari U."/>
            <person name="Martens C."/>
            <person name="Maumus F."/>
            <person name="Otillar R.P."/>
            <person name="Rayko E."/>
            <person name="Salamov A."/>
            <person name="Vandepoele K."/>
            <person name="Beszteri B."/>
            <person name="Gruber A."/>
            <person name="Heijde M."/>
            <person name="Katinka M."/>
            <person name="Mock T."/>
            <person name="Valentin K."/>
            <person name="Verret F."/>
            <person name="Berges J.A."/>
            <person name="Brownlee C."/>
            <person name="Cadoret J.P."/>
            <person name="Chiovitti A."/>
            <person name="Choi C.J."/>
            <person name="Coesel S."/>
            <person name="De Martino A."/>
            <person name="Detter J.C."/>
            <person name="Durkin C."/>
            <person name="Falciatore A."/>
            <person name="Fournet J."/>
            <person name="Haruta M."/>
            <person name="Huysman M.J."/>
            <person name="Jenkins B.D."/>
            <person name="Jiroutova K."/>
            <person name="Jorgensen R.E."/>
            <person name="Joubert Y."/>
            <person name="Kaplan A."/>
            <person name="Kroger N."/>
            <person name="Kroth P.G."/>
            <person name="La Roche J."/>
            <person name="Lindquist E."/>
            <person name="Lommer M."/>
            <person name="Martin-Jezequel V."/>
            <person name="Lopez P.J."/>
            <person name="Lucas S."/>
            <person name="Mangogna M."/>
            <person name="McGinnis K."/>
            <person name="Medlin L.K."/>
            <person name="Montsant A."/>
            <person name="Oudot-Le Secq M.P."/>
            <person name="Napoli C."/>
            <person name="Obornik M."/>
            <person name="Parker M.S."/>
            <person name="Petit J.L."/>
            <person name="Porcel B.M."/>
            <person name="Poulsen N."/>
            <person name="Robison M."/>
            <person name="Rychlewski L."/>
            <person name="Rynearson T.A."/>
            <person name="Schmutz J."/>
            <person name="Shapiro H."/>
            <person name="Siaut M."/>
            <person name="Stanley M."/>
            <person name="Sussman M.R."/>
            <person name="Taylor A.R."/>
            <person name="Vardi A."/>
            <person name="von Dassow P."/>
            <person name="Vyverman W."/>
            <person name="Willis A."/>
            <person name="Wyrwicz L.S."/>
            <person name="Rokhsar D.S."/>
            <person name="Weissenbach J."/>
            <person name="Armbrust E.V."/>
            <person name="Green B.R."/>
            <person name="Van de Peer Y."/>
            <person name="Grigoriev I.V."/>
        </authorList>
    </citation>
    <scope>NUCLEOTIDE SEQUENCE [LARGE SCALE GENOMIC DNA]</scope>
    <source>
        <strain evidence="1 2">CCAP 1055/1</strain>
    </source>
</reference>
<dbReference type="AlphaFoldDB" id="B7FS07"/>
<protein>
    <submittedName>
        <fullName evidence="1">Uncharacterized protein</fullName>
    </submittedName>
</protein>
<dbReference type="PaxDb" id="2850-Phatr43366"/>
<dbReference type="OrthoDB" id="45037at2759"/>
<gene>
    <name evidence="1" type="ORF">PHATRDRAFT_43366</name>
</gene>
<sequence>MNVVVFASLVGSARAWSTHPRIGSTPPSLAMIARRSSGRGLETLLRAEILDVDFERVDRSDKRIPSKVEMIPQLIDQKDGQPRSLLELAAESEPDQELQNTPIPFLDGENYIDTKLAFMAELDGIKYAIAMPFDYPVAMTLEKKDGSVDYLAADLEENDELLEIMAAQVKEHLGENLQLKRTPRILTISGPLDDYTKNWKTEILPRPVSTNELLDETDDDLDFFHNFMKEELGEEEYQKTLDENCNDINEELLALFEIPGLGSNEDDEAGIEDLLKSMLESPSDQEKDMEAMLAKDTNHAGVALKLISYVFPDGKSYSLVQLLKPYALIGKVISGADDIRFELLSPEEEKILVPRLEQVCRDDLEKVGMVLQ</sequence>
<dbReference type="eggNOG" id="ENOG502STIX">
    <property type="taxonomic scope" value="Eukaryota"/>
</dbReference>
<dbReference type="EMBL" id="CM000606">
    <property type="protein sequence ID" value="EEC50709.1"/>
    <property type="molecule type" value="Genomic_DNA"/>
</dbReference>
<evidence type="ECO:0000313" key="1">
    <source>
        <dbReference type="EMBL" id="EEC50709.1"/>
    </source>
</evidence>
<reference evidence="2" key="2">
    <citation type="submission" date="2008-08" db="EMBL/GenBank/DDBJ databases">
        <authorList>
            <consortium name="Diatom Consortium"/>
            <person name="Grigoriev I."/>
            <person name="Grimwood J."/>
            <person name="Kuo A."/>
            <person name="Otillar R.P."/>
            <person name="Salamov A."/>
            <person name="Detter J.C."/>
            <person name="Lindquist E."/>
            <person name="Shapiro H."/>
            <person name="Lucas S."/>
            <person name="Glavina del Rio T."/>
            <person name="Pitluck S."/>
            <person name="Rokhsar D."/>
            <person name="Bowler C."/>
        </authorList>
    </citation>
    <scope>GENOME REANNOTATION</scope>
    <source>
        <strain evidence="2">CCAP 1055/1</strain>
    </source>
</reference>
<evidence type="ECO:0000313" key="2">
    <source>
        <dbReference type="Proteomes" id="UP000000759"/>
    </source>
</evidence>
<name>B7FS07_PHATC</name>
<dbReference type="GeneID" id="7197112"/>